<dbReference type="PANTHER" id="PTHR33295">
    <property type="entry name" value="ATPASE"/>
    <property type="match status" value="1"/>
</dbReference>
<dbReference type="KEGG" id="trc:DYE49_02245"/>
<accession>A0A7M1XIW9</accession>
<dbReference type="InterPro" id="IPR027417">
    <property type="entry name" value="P-loop_NTPase"/>
</dbReference>
<dbReference type="EMBL" id="CP031517">
    <property type="protein sequence ID" value="QOS39337.1"/>
    <property type="molecule type" value="Genomic_DNA"/>
</dbReference>
<feature type="domain" description="AAA" evidence="1">
    <location>
        <begin position="19"/>
        <end position="151"/>
    </location>
</feature>
<dbReference type="InterPro" id="IPR041682">
    <property type="entry name" value="AAA_14"/>
</dbReference>
<sequence>MLQRKISQKIEDFYKNKPHKALMIIGARQVGKSYIINEFAKSHYKGVIRIDFIENPDYVSIFAKAEGAEEILLRMSALFGDQMIPGNTIIIFDEAQECKELVTQIKYLVQDGTYDYILSGSLLGTIFKDIVSAPVGYMDIMDMYPLDFEEFAWANGVGKNVIDSLRNAFKQKKPVDAFIHERMMSLFELYLIVGGMPAAVSTYLATKNLRKVVDEQNSIIKLYKHDVSKYDEQSRLYLNDIFDLIPSELNSKNKRFILKNLSEKVRFDKYYDSFLWLKNAGVALPANVVDELKVPLLLSKSQNLFKLFSNDVGLLAAQYGGDIQLKILQHETTMNFGSIYENVAAQELTAHGYPLYYYNSKKFGEIDFIIEEEGKVLPIEIKSGKDYYRHNAMDNVLKLPEYALDEGYVFCNGNIESHDKITYFPIYMLMCISKKELPHDVLFNSDFSDLNDKI</sequence>
<organism evidence="3 4">
    <name type="scientific">Treponema rectale</name>
    <dbReference type="NCBI Taxonomy" id="744512"/>
    <lineage>
        <taxon>Bacteria</taxon>
        <taxon>Pseudomonadati</taxon>
        <taxon>Spirochaetota</taxon>
        <taxon>Spirochaetia</taxon>
        <taxon>Spirochaetales</taxon>
        <taxon>Treponemataceae</taxon>
        <taxon>Treponema</taxon>
    </lineage>
</organism>
<dbReference type="Pfam" id="PF13173">
    <property type="entry name" value="AAA_14"/>
    <property type="match status" value="1"/>
</dbReference>
<evidence type="ECO:0000313" key="3">
    <source>
        <dbReference type="EMBL" id="QOS39337.1"/>
    </source>
</evidence>
<dbReference type="Proteomes" id="UP000593591">
    <property type="component" value="Chromosome"/>
</dbReference>
<proteinExistence type="predicted"/>
<feature type="domain" description="DUF4143" evidence="2">
    <location>
        <begin position="225"/>
        <end position="384"/>
    </location>
</feature>
<name>A0A7M1XIW9_9SPIR</name>
<dbReference type="SUPFAM" id="SSF52980">
    <property type="entry name" value="Restriction endonuclease-like"/>
    <property type="match status" value="1"/>
</dbReference>
<reference evidence="3 4" key="1">
    <citation type="submission" date="2018-08" db="EMBL/GenBank/DDBJ databases">
        <title>The first complete genome of Treponema rectale (CHPAT), a commensal spirochete of the bovine rectum.</title>
        <authorList>
            <person name="Staton G.J."/>
            <person name="Clegg S.R."/>
            <person name="Carter S.D."/>
            <person name="Radford A.D."/>
            <person name="Darby A."/>
            <person name="Hall N."/>
            <person name="Birtles R.J."/>
            <person name="Evans N.J."/>
        </authorList>
    </citation>
    <scope>NUCLEOTIDE SEQUENCE [LARGE SCALE GENOMIC DNA]</scope>
    <source>
        <strain evidence="3 4">CHPA</strain>
    </source>
</reference>
<keyword evidence="3" id="KW-0067">ATP-binding</keyword>
<dbReference type="PANTHER" id="PTHR33295:SF7">
    <property type="entry name" value="ATPASE"/>
    <property type="match status" value="1"/>
</dbReference>
<gene>
    <name evidence="3" type="ORF">DYE49_02245</name>
</gene>
<keyword evidence="3" id="KW-0547">Nucleotide-binding</keyword>
<dbReference type="AlphaFoldDB" id="A0A7M1XIW9"/>
<evidence type="ECO:0000259" key="2">
    <source>
        <dbReference type="Pfam" id="PF13635"/>
    </source>
</evidence>
<dbReference type="Pfam" id="PF13635">
    <property type="entry name" value="DUF4143"/>
    <property type="match status" value="1"/>
</dbReference>
<dbReference type="InterPro" id="IPR025420">
    <property type="entry name" value="DUF4143"/>
</dbReference>
<dbReference type="InterPro" id="IPR011335">
    <property type="entry name" value="Restrct_endonuc-II-like"/>
</dbReference>
<evidence type="ECO:0000259" key="1">
    <source>
        <dbReference type="Pfam" id="PF13173"/>
    </source>
</evidence>
<evidence type="ECO:0000313" key="4">
    <source>
        <dbReference type="Proteomes" id="UP000593591"/>
    </source>
</evidence>
<protein>
    <submittedName>
        <fullName evidence="3">ATP-binding protein</fullName>
    </submittedName>
</protein>
<dbReference type="GO" id="GO:0005524">
    <property type="term" value="F:ATP binding"/>
    <property type="evidence" value="ECO:0007669"/>
    <property type="project" value="UniProtKB-KW"/>
</dbReference>
<dbReference type="SUPFAM" id="SSF52540">
    <property type="entry name" value="P-loop containing nucleoside triphosphate hydrolases"/>
    <property type="match status" value="1"/>
</dbReference>